<evidence type="ECO:0008006" key="3">
    <source>
        <dbReference type="Google" id="ProtNLM"/>
    </source>
</evidence>
<protein>
    <recommendedName>
        <fullName evidence="3">4Fe-4S ferredoxin-type domain-containing protein</fullName>
    </recommendedName>
</protein>
<name>A0A1D8GMI4_9FIRM</name>
<gene>
    <name evidence="1" type="ORF">Gferi_22785</name>
</gene>
<dbReference type="STRING" id="1424294.Gferi_22785"/>
<dbReference type="Proteomes" id="UP000095743">
    <property type="component" value="Chromosome"/>
</dbReference>
<dbReference type="AlphaFoldDB" id="A0A1D8GMI4"/>
<proteinExistence type="predicted"/>
<dbReference type="OrthoDB" id="9815745at2"/>
<organism evidence="1 2">
    <name type="scientific">Geosporobacter ferrireducens</name>
    <dbReference type="NCBI Taxonomy" id="1424294"/>
    <lineage>
        <taxon>Bacteria</taxon>
        <taxon>Bacillati</taxon>
        <taxon>Bacillota</taxon>
        <taxon>Clostridia</taxon>
        <taxon>Peptostreptococcales</taxon>
        <taxon>Thermotaleaceae</taxon>
        <taxon>Geosporobacter</taxon>
    </lineage>
</organism>
<reference evidence="1 2" key="1">
    <citation type="submission" date="2016-09" db="EMBL/GenBank/DDBJ databases">
        <title>Genomic analysis reveals versatility of anaerobic energy metabolism of Geosporobacter ferrireducens IRF9 of phylum Firmicutes.</title>
        <authorList>
            <person name="Kim S.-J."/>
        </authorList>
    </citation>
    <scope>NUCLEOTIDE SEQUENCE [LARGE SCALE GENOMIC DNA]</scope>
    <source>
        <strain evidence="1 2">IRF9</strain>
    </source>
</reference>
<accession>A0A1D8GMI4</accession>
<dbReference type="KEGG" id="gfe:Gferi_22785"/>
<evidence type="ECO:0000313" key="2">
    <source>
        <dbReference type="Proteomes" id="UP000095743"/>
    </source>
</evidence>
<dbReference type="EMBL" id="CP017269">
    <property type="protein sequence ID" value="AOT72114.1"/>
    <property type="molecule type" value="Genomic_DNA"/>
</dbReference>
<evidence type="ECO:0000313" key="1">
    <source>
        <dbReference type="EMBL" id="AOT72114.1"/>
    </source>
</evidence>
<sequence>MKQVDERDTMFSRRYLGTDCGMCISSCPFSQNMETIKNIDTFAGNESLIAAVLGEFRKKYGKRPFVPGNPDWLR</sequence>
<keyword evidence="2" id="KW-1185">Reference proteome</keyword>
<dbReference type="RefSeq" id="WP_069980429.1">
    <property type="nucleotide sequence ID" value="NZ_CP017269.1"/>
</dbReference>